<dbReference type="Gene3D" id="3.10.180.10">
    <property type="entry name" value="2,3-Dihydroxybiphenyl 1,2-Dioxygenase, domain 1"/>
    <property type="match status" value="1"/>
</dbReference>
<dbReference type="GO" id="GO:0046872">
    <property type="term" value="F:metal ion binding"/>
    <property type="evidence" value="ECO:0007669"/>
    <property type="project" value="UniProtKB-KW"/>
</dbReference>
<dbReference type="PANTHER" id="PTHR10374:SF30">
    <property type="entry name" value="LACTOYLGLUTATHIONE LYASE"/>
    <property type="match status" value="1"/>
</dbReference>
<dbReference type="SUPFAM" id="SSF54593">
    <property type="entry name" value="Glyoxalase/Bleomycin resistance protein/Dihydroxybiphenyl dioxygenase"/>
    <property type="match status" value="1"/>
</dbReference>
<reference evidence="3" key="1">
    <citation type="submission" date="2020-05" db="UniProtKB">
        <authorList>
            <consortium name="EnsemblMetazoa"/>
        </authorList>
    </citation>
    <scope>IDENTIFICATION</scope>
    <source>
        <strain evidence="3">USDA</strain>
    </source>
</reference>
<sequence length="99" mass="11466">MADYTCLTDTEAGEICNHRDAATKDFVFIHTMYRIKDPRKTLSFYGRVLGMTLLQKVDFPDGRFSLYFLGFEGSSDFKRGTLDHIKWVMSRQATLELTQ</sequence>
<keyword evidence="4" id="KW-1185">Reference proteome</keyword>
<dbReference type="AlphaFoldDB" id="A0A1I8NNA4"/>
<accession>A0A1I8NNA4</accession>
<dbReference type="InterPro" id="IPR004360">
    <property type="entry name" value="Glyas_Fos-R_dOase_dom"/>
</dbReference>
<keyword evidence="1" id="KW-0479">Metal-binding</keyword>
<dbReference type="InterPro" id="IPR018146">
    <property type="entry name" value="Glyoxalase_1_CS"/>
</dbReference>
<organism evidence="3 4">
    <name type="scientific">Stomoxys calcitrans</name>
    <name type="common">Stable fly</name>
    <name type="synonym">Conops calcitrans</name>
    <dbReference type="NCBI Taxonomy" id="35570"/>
    <lineage>
        <taxon>Eukaryota</taxon>
        <taxon>Metazoa</taxon>
        <taxon>Ecdysozoa</taxon>
        <taxon>Arthropoda</taxon>
        <taxon>Hexapoda</taxon>
        <taxon>Insecta</taxon>
        <taxon>Pterygota</taxon>
        <taxon>Neoptera</taxon>
        <taxon>Endopterygota</taxon>
        <taxon>Diptera</taxon>
        <taxon>Brachycera</taxon>
        <taxon>Muscomorpha</taxon>
        <taxon>Muscoidea</taxon>
        <taxon>Muscidae</taxon>
        <taxon>Stomoxys</taxon>
    </lineage>
</organism>
<dbReference type="InterPro" id="IPR029068">
    <property type="entry name" value="Glyas_Bleomycin-R_OHBP_Dase"/>
</dbReference>
<protein>
    <recommendedName>
        <fullName evidence="2">Glyoxalase/fosfomycin resistance/dioxygenase domain-containing protein</fullName>
    </recommendedName>
</protein>
<feature type="domain" description="Glyoxalase/fosfomycin resistance/dioxygenase" evidence="2">
    <location>
        <begin position="29"/>
        <end position="69"/>
    </location>
</feature>
<dbReference type="GO" id="GO:0004462">
    <property type="term" value="F:lactoylglutathione lyase activity"/>
    <property type="evidence" value="ECO:0007669"/>
    <property type="project" value="InterPro"/>
</dbReference>
<dbReference type="EnsemblMetazoa" id="SCAU000572-RA">
    <property type="protein sequence ID" value="SCAU000572-PA"/>
    <property type="gene ID" value="SCAU000572"/>
</dbReference>
<proteinExistence type="predicted"/>
<evidence type="ECO:0000256" key="1">
    <source>
        <dbReference type="ARBA" id="ARBA00022723"/>
    </source>
</evidence>
<dbReference type="PROSITE" id="PS00934">
    <property type="entry name" value="GLYOXALASE_I_1"/>
    <property type="match status" value="1"/>
</dbReference>
<dbReference type="OrthoDB" id="16820at2759"/>
<evidence type="ECO:0000313" key="3">
    <source>
        <dbReference type="EnsemblMetazoa" id="SCAU000572-PA"/>
    </source>
</evidence>
<dbReference type="PANTHER" id="PTHR10374">
    <property type="entry name" value="LACTOYLGLUTATHIONE LYASE GLYOXALASE I"/>
    <property type="match status" value="1"/>
</dbReference>
<dbReference type="STRING" id="35570.A0A1I8NNA4"/>
<dbReference type="VEuPathDB" id="VectorBase:SCAU000572"/>
<dbReference type="Pfam" id="PF00903">
    <property type="entry name" value="Glyoxalase"/>
    <property type="match status" value="1"/>
</dbReference>
<evidence type="ECO:0000313" key="4">
    <source>
        <dbReference type="Proteomes" id="UP000095300"/>
    </source>
</evidence>
<dbReference type="Proteomes" id="UP000095300">
    <property type="component" value="Unassembled WGS sequence"/>
</dbReference>
<evidence type="ECO:0000259" key="2">
    <source>
        <dbReference type="Pfam" id="PF00903"/>
    </source>
</evidence>
<name>A0A1I8NNA4_STOCA</name>
<gene>
    <name evidence="3" type="primary">106088187</name>
</gene>